<dbReference type="Pfam" id="PF02082">
    <property type="entry name" value="Rrf2"/>
    <property type="match status" value="1"/>
</dbReference>
<dbReference type="PROSITE" id="PS51197">
    <property type="entry name" value="HTH_RRF2_2"/>
    <property type="match status" value="1"/>
</dbReference>
<evidence type="ECO:0000256" key="1">
    <source>
        <dbReference type="ARBA" id="ARBA00023125"/>
    </source>
</evidence>
<organism evidence="4 5">
    <name type="scientific">Solibacillus palustris</name>
    <dbReference type="NCBI Taxonomy" id="2908203"/>
    <lineage>
        <taxon>Bacteria</taxon>
        <taxon>Bacillati</taxon>
        <taxon>Bacillota</taxon>
        <taxon>Bacilli</taxon>
        <taxon>Bacillales</taxon>
        <taxon>Caryophanaceae</taxon>
        <taxon>Solibacillus</taxon>
    </lineage>
</organism>
<dbReference type="Gene3D" id="1.10.10.10">
    <property type="entry name" value="Winged helix-like DNA-binding domain superfamily/Winged helix DNA-binding domain"/>
    <property type="match status" value="1"/>
</dbReference>
<proteinExistence type="predicted"/>
<dbReference type="RefSeq" id="WP_241369069.1">
    <property type="nucleotide sequence ID" value="NZ_JAKZFC010000002.1"/>
</dbReference>
<protein>
    <recommendedName>
        <fullName evidence="3">HTH-type transcriptional regulator NsrR</fullName>
    </recommendedName>
</protein>
<comment type="caution">
    <text evidence="4">The sequence shown here is derived from an EMBL/GenBank/DDBJ whole genome shotgun (WGS) entry which is preliminary data.</text>
</comment>
<dbReference type="InterPro" id="IPR000944">
    <property type="entry name" value="Tscrpt_reg_Rrf2"/>
</dbReference>
<keyword evidence="1" id="KW-0238">DNA-binding</keyword>
<evidence type="ECO:0000256" key="2">
    <source>
        <dbReference type="ARBA" id="ARBA00034078"/>
    </source>
</evidence>
<sequence>MRLTVYTDYSLRTLMYLGVRGQDHLATIQEIADAYQISKNHLMKVTYDLGQHGYIETIRGRGGGIRLAINPKNINIGEVVRKTEEDFHIVECFNPESNLCKISPECQLKFALHQALKAYLAVLDSYTLDDVLVSKDGLTELFGIKKN</sequence>
<keyword evidence="5" id="KW-1185">Reference proteome</keyword>
<gene>
    <name evidence="4" type="ORF">LZ480_08960</name>
</gene>
<dbReference type="InterPro" id="IPR036388">
    <property type="entry name" value="WH-like_DNA-bd_sf"/>
</dbReference>
<dbReference type="InterPro" id="IPR030489">
    <property type="entry name" value="TR_Rrf2-type_CS"/>
</dbReference>
<dbReference type="EMBL" id="JAKZFC010000002">
    <property type="protein sequence ID" value="MCH7322022.1"/>
    <property type="molecule type" value="Genomic_DNA"/>
</dbReference>
<evidence type="ECO:0000313" key="4">
    <source>
        <dbReference type="EMBL" id="MCH7322022.1"/>
    </source>
</evidence>
<dbReference type="PROSITE" id="PS01332">
    <property type="entry name" value="HTH_RRF2_1"/>
    <property type="match status" value="1"/>
</dbReference>
<comment type="cofactor">
    <cofactor evidence="2">
        <name>[2Fe-2S] cluster</name>
        <dbReference type="ChEBI" id="CHEBI:190135"/>
    </cofactor>
</comment>
<evidence type="ECO:0000256" key="3">
    <source>
        <dbReference type="ARBA" id="ARBA00040173"/>
    </source>
</evidence>
<dbReference type="PANTHER" id="PTHR33221">
    <property type="entry name" value="WINGED HELIX-TURN-HELIX TRANSCRIPTIONAL REGULATOR, RRF2 FAMILY"/>
    <property type="match status" value="1"/>
</dbReference>
<dbReference type="Proteomes" id="UP001316087">
    <property type="component" value="Unassembled WGS sequence"/>
</dbReference>
<name>A0ABS9UCF3_9BACL</name>
<evidence type="ECO:0000313" key="5">
    <source>
        <dbReference type="Proteomes" id="UP001316087"/>
    </source>
</evidence>
<reference evidence="4 5" key="1">
    <citation type="submission" date="2022-03" db="EMBL/GenBank/DDBJ databases">
        <authorList>
            <person name="Jo J.-H."/>
            <person name="Im W.-T."/>
        </authorList>
    </citation>
    <scope>NUCLEOTIDE SEQUENCE [LARGE SCALE GENOMIC DNA]</scope>
    <source>
        <strain evidence="4 5">MA9</strain>
    </source>
</reference>
<accession>A0ABS9UCF3</accession>
<dbReference type="PANTHER" id="PTHR33221:SF4">
    <property type="entry name" value="HTH-TYPE TRANSCRIPTIONAL REPRESSOR NSRR"/>
    <property type="match status" value="1"/>
</dbReference>
<dbReference type="InterPro" id="IPR036390">
    <property type="entry name" value="WH_DNA-bd_sf"/>
</dbReference>
<dbReference type="SUPFAM" id="SSF46785">
    <property type="entry name" value="Winged helix' DNA-binding domain"/>
    <property type="match status" value="1"/>
</dbReference>
<dbReference type="NCBIfam" id="TIGR00738">
    <property type="entry name" value="rrf2_super"/>
    <property type="match status" value="1"/>
</dbReference>